<evidence type="ECO:0000313" key="8">
    <source>
        <dbReference type="EMBL" id="BAN02334.1"/>
    </source>
</evidence>
<dbReference type="SUPFAM" id="SSF103473">
    <property type="entry name" value="MFS general substrate transporter"/>
    <property type="match status" value="1"/>
</dbReference>
<feature type="transmembrane region" description="Helical" evidence="6">
    <location>
        <begin position="372"/>
        <end position="391"/>
    </location>
</feature>
<sequence length="399" mass="40613">MTATADESAALAAAALPKLTLGKWIANTALRWVPPFLPTLEKAFGASTTQLTTILGASEIAGLSTVAVGRHLDRGRERIVLLAGLVAVIVASLVALVGTTFTFAIGSVLVIMGVANITVAGHSFISSRVPYERRARTIGVYETSWALALLIGAPIIAVLISIFGWRGPYVTIAVVAAIVTIVVARSAAITRPPRPDAGADEAPSIVPPPGKISAVTGRAWLTIAGAAFVAMAGLSVFAISGSWLDDAFGVPTGGLGAVAMGFGAVELLSSLSSAAFADRIGKLRGTVSALMLLIVGAVVMLLADSTLWIGVVGILLFLCGFEFAIVTSFSLVSEAMPSARGTTLALSNGIGTVARGTATIVGGWLYGIHGVSGTLTLSIGAATLSAIAFTASRSRFSRP</sequence>
<feature type="transmembrane region" description="Helical" evidence="6">
    <location>
        <begin position="255"/>
        <end position="276"/>
    </location>
</feature>
<evidence type="ECO:0000313" key="9">
    <source>
        <dbReference type="Proteomes" id="UP000011863"/>
    </source>
</evidence>
<evidence type="ECO:0000256" key="5">
    <source>
        <dbReference type="ARBA" id="ARBA00023136"/>
    </source>
</evidence>
<dbReference type="PANTHER" id="PTHR43124">
    <property type="entry name" value="PURINE EFFLUX PUMP PBUE"/>
    <property type="match status" value="1"/>
</dbReference>
<feature type="transmembrane region" description="Helical" evidence="6">
    <location>
        <begin position="79"/>
        <end position="97"/>
    </location>
</feature>
<organism evidence="8 9">
    <name type="scientific">Ilumatobacter coccineus (strain NBRC 103263 / KCTC 29153 / YM16-304)</name>
    <dbReference type="NCBI Taxonomy" id="1313172"/>
    <lineage>
        <taxon>Bacteria</taxon>
        <taxon>Bacillati</taxon>
        <taxon>Actinomycetota</taxon>
        <taxon>Acidimicrobiia</taxon>
        <taxon>Acidimicrobiales</taxon>
        <taxon>Ilumatobacteraceae</taxon>
        <taxon>Ilumatobacter</taxon>
    </lineage>
</organism>
<accession>A0A6C7E2T1</accession>
<feature type="transmembrane region" description="Helical" evidence="6">
    <location>
        <begin position="283"/>
        <end position="302"/>
    </location>
</feature>
<feature type="transmembrane region" description="Helical" evidence="6">
    <location>
        <begin position="344"/>
        <end position="366"/>
    </location>
</feature>
<dbReference type="Gene3D" id="1.20.1250.20">
    <property type="entry name" value="MFS general substrate transporter like domains"/>
    <property type="match status" value="1"/>
</dbReference>
<feature type="transmembrane region" description="Helical" evidence="6">
    <location>
        <begin position="169"/>
        <end position="188"/>
    </location>
</feature>
<dbReference type="RefSeq" id="WP_015441581.1">
    <property type="nucleotide sequence ID" value="NC_020520.1"/>
</dbReference>
<dbReference type="PANTHER" id="PTHR43124:SF3">
    <property type="entry name" value="CHLORAMPHENICOL EFFLUX PUMP RV0191"/>
    <property type="match status" value="1"/>
</dbReference>
<dbReference type="Pfam" id="PF07690">
    <property type="entry name" value="MFS_1"/>
    <property type="match status" value="1"/>
</dbReference>
<evidence type="ECO:0000259" key="7">
    <source>
        <dbReference type="PROSITE" id="PS50850"/>
    </source>
</evidence>
<evidence type="ECO:0000256" key="3">
    <source>
        <dbReference type="ARBA" id="ARBA00022692"/>
    </source>
</evidence>
<keyword evidence="2" id="KW-1003">Cell membrane</keyword>
<protein>
    <submittedName>
        <fullName evidence="8">Putative major facilitator superfamily transporter</fullName>
    </submittedName>
</protein>
<dbReference type="GO" id="GO:0005886">
    <property type="term" value="C:plasma membrane"/>
    <property type="evidence" value="ECO:0007669"/>
    <property type="project" value="UniProtKB-SubCell"/>
</dbReference>
<feature type="transmembrane region" description="Helical" evidence="6">
    <location>
        <begin position="145"/>
        <end position="163"/>
    </location>
</feature>
<dbReference type="InterPro" id="IPR036259">
    <property type="entry name" value="MFS_trans_sf"/>
</dbReference>
<dbReference type="KEGG" id="aym:YM304_20200"/>
<dbReference type="InterPro" id="IPR020846">
    <property type="entry name" value="MFS_dom"/>
</dbReference>
<dbReference type="Proteomes" id="UP000011863">
    <property type="component" value="Chromosome"/>
</dbReference>
<comment type="subcellular location">
    <subcellularLocation>
        <location evidence="1">Cell membrane</location>
        <topology evidence="1">Multi-pass membrane protein</topology>
    </subcellularLocation>
</comment>
<evidence type="ECO:0000256" key="2">
    <source>
        <dbReference type="ARBA" id="ARBA00022475"/>
    </source>
</evidence>
<keyword evidence="9" id="KW-1185">Reference proteome</keyword>
<feature type="domain" description="Major facilitator superfamily (MFS) profile" evidence="7">
    <location>
        <begin position="15"/>
        <end position="395"/>
    </location>
</feature>
<dbReference type="EMBL" id="AP012057">
    <property type="protein sequence ID" value="BAN02334.1"/>
    <property type="molecule type" value="Genomic_DNA"/>
</dbReference>
<dbReference type="PROSITE" id="PS50850">
    <property type="entry name" value="MFS"/>
    <property type="match status" value="1"/>
</dbReference>
<keyword evidence="4 6" id="KW-1133">Transmembrane helix</keyword>
<dbReference type="InterPro" id="IPR011701">
    <property type="entry name" value="MFS"/>
</dbReference>
<gene>
    <name evidence="8" type="ORF">YM304_20200</name>
</gene>
<feature type="transmembrane region" description="Helical" evidence="6">
    <location>
        <begin position="308"/>
        <end position="332"/>
    </location>
</feature>
<dbReference type="AlphaFoldDB" id="A0A6C7E2T1"/>
<reference evidence="8 9" key="1">
    <citation type="journal article" date="2013" name="Int. J. Syst. Evol. Microbiol.">
        <title>Ilumatobacter nonamiense sp. nov. and Ilumatobacter coccineum sp. nov., isolated from seashore sand.</title>
        <authorList>
            <person name="Matsumoto A."/>
            <person name="Kasai H."/>
            <person name="Matsuo Y."/>
            <person name="Shizuri Y."/>
            <person name="Ichikawa N."/>
            <person name="Fujita N."/>
            <person name="Omura S."/>
            <person name="Takahashi Y."/>
        </authorList>
    </citation>
    <scope>NUCLEOTIDE SEQUENCE [LARGE SCALE GENOMIC DNA]</scope>
    <source>
        <strain evidence="9">NBRC 103263 / KCTC 29153 / YM16-304</strain>
    </source>
</reference>
<proteinExistence type="predicted"/>
<dbReference type="OrthoDB" id="152712at2"/>
<keyword evidence="3 6" id="KW-0812">Transmembrane</keyword>
<evidence type="ECO:0000256" key="6">
    <source>
        <dbReference type="SAM" id="Phobius"/>
    </source>
</evidence>
<dbReference type="InterPro" id="IPR050189">
    <property type="entry name" value="MFS_Efflux_Transporters"/>
</dbReference>
<keyword evidence="5 6" id="KW-0472">Membrane</keyword>
<name>A0A6C7E2T1_ILUCY</name>
<feature type="transmembrane region" description="Helical" evidence="6">
    <location>
        <begin position="103"/>
        <end position="125"/>
    </location>
</feature>
<feature type="transmembrane region" description="Helical" evidence="6">
    <location>
        <begin position="219"/>
        <end position="243"/>
    </location>
</feature>
<dbReference type="GO" id="GO:0022857">
    <property type="term" value="F:transmembrane transporter activity"/>
    <property type="evidence" value="ECO:0007669"/>
    <property type="project" value="InterPro"/>
</dbReference>
<evidence type="ECO:0000256" key="1">
    <source>
        <dbReference type="ARBA" id="ARBA00004651"/>
    </source>
</evidence>
<evidence type="ECO:0000256" key="4">
    <source>
        <dbReference type="ARBA" id="ARBA00022989"/>
    </source>
</evidence>